<keyword evidence="3" id="KW-1185">Reference proteome</keyword>
<organism evidence="2 3">
    <name type="scientific">Apostasia shenzhenica</name>
    <dbReference type="NCBI Taxonomy" id="1088818"/>
    <lineage>
        <taxon>Eukaryota</taxon>
        <taxon>Viridiplantae</taxon>
        <taxon>Streptophyta</taxon>
        <taxon>Embryophyta</taxon>
        <taxon>Tracheophyta</taxon>
        <taxon>Spermatophyta</taxon>
        <taxon>Magnoliopsida</taxon>
        <taxon>Liliopsida</taxon>
        <taxon>Asparagales</taxon>
        <taxon>Orchidaceae</taxon>
        <taxon>Apostasioideae</taxon>
        <taxon>Apostasia</taxon>
    </lineage>
</organism>
<proteinExistence type="predicted"/>
<feature type="compositionally biased region" description="Low complexity" evidence="1">
    <location>
        <begin position="38"/>
        <end position="52"/>
    </location>
</feature>
<evidence type="ECO:0000313" key="3">
    <source>
        <dbReference type="Proteomes" id="UP000236161"/>
    </source>
</evidence>
<feature type="region of interest" description="Disordered" evidence="1">
    <location>
        <begin position="38"/>
        <end position="62"/>
    </location>
</feature>
<accession>A0A2I0B1E4</accession>
<dbReference type="AlphaFoldDB" id="A0A2I0B1E4"/>
<evidence type="ECO:0000313" key="2">
    <source>
        <dbReference type="EMBL" id="PKA61617.1"/>
    </source>
</evidence>
<reference evidence="2 3" key="1">
    <citation type="journal article" date="2017" name="Nature">
        <title>The Apostasia genome and the evolution of orchids.</title>
        <authorList>
            <person name="Zhang G.Q."/>
            <person name="Liu K.W."/>
            <person name="Li Z."/>
            <person name="Lohaus R."/>
            <person name="Hsiao Y.Y."/>
            <person name="Niu S.C."/>
            <person name="Wang J.Y."/>
            <person name="Lin Y.C."/>
            <person name="Xu Q."/>
            <person name="Chen L.J."/>
            <person name="Yoshida K."/>
            <person name="Fujiwara S."/>
            <person name="Wang Z.W."/>
            <person name="Zhang Y.Q."/>
            <person name="Mitsuda N."/>
            <person name="Wang M."/>
            <person name="Liu G.H."/>
            <person name="Pecoraro L."/>
            <person name="Huang H.X."/>
            <person name="Xiao X.J."/>
            <person name="Lin M."/>
            <person name="Wu X.Y."/>
            <person name="Wu W.L."/>
            <person name="Chen Y.Y."/>
            <person name="Chang S.B."/>
            <person name="Sakamoto S."/>
            <person name="Ohme-Takagi M."/>
            <person name="Yagi M."/>
            <person name="Zeng S.J."/>
            <person name="Shen C.Y."/>
            <person name="Yeh C.M."/>
            <person name="Luo Y.B."/>
            <person name="Tsai W.C."/>
            <person name="Van de Peer Y."/>
            <person name="Liu Z.J."/>
        </authorList>
    </citation>
    <scope>NUCLEOTIDE SEQUENCE [LARGE SCALE GENOMIC DNA]</scope>
    <source>
        <strain evidence="3">cv. Shenzhen</strain>
        <tissue evidence="2">Stem</tissue>
    </source>
</reference>
<gene>
    <name evidence="2" type="ORF">AXF42_Ash018230</name>
</gene>
<name>A0A2I0B1E4_9ASPA</name>
<dbReference type="Proteomes" id="UP000236161">
    <property type="component" value="Unassembled WGS sequence"/>
</dbReference>
<evidence type="ECO:0000256" key="1">
    <source>
        <dbReference type="SAM" id="MobiDB-lite"/>
    </source>
</evidence>
<sequence length="62" mass="6506">MGFQQIGAAINAALLAVFRSVSFHNAFSAGFGGSLCQPRAQARNRQPRSSSPTAGHASCRDK</sequence>
<dbReference type="EMBL" id="KZ451928">
    <property type="protein sequence ID" value="PKA61617.1"/>
    <property type="molecule type" value="Genomic_DNA"/>
</dbReference>
<protein>
    <submittedName>
        <fullName evidence="2">Uncharacterized protein</fullName>
    </submittedName>
</protein>